<reference evidence="1" key="1">
    <citation type="submission" date="2020-09" db="EMBL/GenBank/DDBJ databases">
        <title>Comparative genome analyses of four rice-infecting Rhizoctonia solani isolates reveal extensive enrichment of homogalacturonan modification genes.</title>
        <authorList>
            <person name="Lee D.-Y."/>
            <person name="Jeon J."/>
            <person name="Kim K.-T."/>
            <person name="Cheong K."/>
            <person name="Song H."/>
            <person name="Choi G."/>
            <person name="Ko J."/>
            <person name="Opiyo S.O."/>
            <person name="Zuo S."/>
            <person name="Madhav S."/>
            <person name="Lee Y.-H."/>
            <person name="Wang G.-L."/>
        </authorList>
    </citation>
    <scope>NUCLEOTIDE SEQUENCE</scope>
    <source>
        <strain evidence="1">AG1-IA YN-7</strain>
    </source>
</reference>
<comment type="caution">
    <text evidence="1">The sequence shown here is derived from an EMBL/GenBank/DDBJ whole genome shotgun (WGS) entry which is preliminary data.</text>
</comment>
<protein>
    <submittedName>
        <fullName evidence="1">Uncharacterized protein</fullName>
    </submittedName>
</protein>
<proteinExistence type="predicted"/>
<accession>A0A8H7LED5</accession>
<organism evidence="1 2">
    <name type="scientific">Rhizoctonia solani</name>
    <dbReference type="NCBI Taxonomy" id="456999"/>
    <lineage>
        <taxon>Eukaryota</taxon>
        <taxon>Fungi</taxon>
        <taxon>Dikarya</taxon>
        <taxon>Basidiomycota</taxon>
        <taxon>Agaricomycotina</taxon>
        <taxon>Agaricomycetes</taxon>
        <taxon>Cantharellales</taxon>
        <taxon>Ceratobasidiaceae</taxon>
        <taxon>Rhizoctonia</taxon>
    </lineage>
</organism>
<dbReference type="EMBL" id="JACYCC010000217">
    <property type="protein sequence ID" value="KAF8671688.1"/>
    <property type="molecule type" value="Genomic_DNA"/>
</dbReference>
<dbReference type="Proteomes" id="UP000650582">
    <property type="component" value="Unassembled WGS sequence"/>
</dbReference>
<gene>
    <name evidence="1" type="ORF">RHS04_08146</name>
</gene>
<name>A0A8H7LED5_9AGAM</name>
<evidence type="ECO:0000313" key="1">
    <source>
        <dbReference type="EMBL" id="KAF8671688.1"/>
    </source>
</evidence>
<evidence type="ECO:0000313" key="2">
    <source>
        <dbReference type="Proteomes" id="UP000650582"/>
    </source>
</evidence>
<sequence length="521" mass="59657">MSELLSIVHPPRAGENGPEAEAGECALINSIQSNCAPQDICAYGFVNKSTKDTKITSKRTMYPALAQAQELVEAIFQRQKQTQRRLEKLGWTDENLSALQTNKEMKSVWAKWVCWPESPTDKDWTDIEQKFMLLLEEDLAACPERTWKKDRAQILSEEFNKLLTQISPPVKFIIHHPQSSLWDHLPPLLYQPPFPSFIHLSNWEIIQDLWKTDLTKLDMLVLFDTHRQNIQAAIVNWKRGIESHFASLVYIKRRSRVPCHTVNPTLLQFESKANSFKDYTDKHKMLLQGNILFYNTKNSSLLPIPITYGKTLYKILQDSGLIASPDSLIPGSTSLTPQVNLSVYNFYLEAHLVARALMKSMYIPKASYHLMVGLGGDFQCKRCLDAQQVTWVELIRHYIVASEAFKTNQKAFRLANKDIMYRNMHDIHLPIKRPMVGFCSIDPPQELGGRGSKRCQCLLCTEIPGLKEVAAPEWAIFRHVMDVHGVAEPAMHLHYNSQRIQEPLATLEDTSSRPTTWRSSN</sequence>
<dbReference type="AlphaFoldDB" id="A0A8H7LED5"/>